<dbReference type="Pfam" id="PF06972">
    <property type="entry name" value="GIP1_N"/>
    <property type="match status" value="1"/>
</dbReference>
<gene>
    <name evidence="3" type="ORF">Slati_3828300</name>
</gene>
<name>A0AAW2TKI9_9LAMI</name>
<sequence>MSSGVKGAAVGSRVSIPSSVRKTIEDIKEITGHNHSEDEIYAMLKECSMDPNETTQKLLLLGTFHEVKRNAIGEKSATGSFRPNLITLYVVPMLWSSLLGCHPLGLSLDCRGSHCFNLGYPIWQHDSSTMTGFKLLSVHVQNLNKEPAESRWKPGSQARGNRAGRSNYSSRHVSQDAGGGRSSSTVKERATSQIPEKVVSKSPLANAQEVKKNEASSIASPITTVSNGPSGITSQSTNSICDNHVSASGGVDQYNETGITSMRKLEGPLTFSSPIDSSSIPDTPGTRVIQKNEMLDSSKPATSPPLALGSGSHFSSLDPMPSIDFPLPSAMGAVIGEAGNQQIAIELIADNLAERKSASAMQEKMPNDFQGVGNTQNSVSMGTASSTFGVSSVSRPSSNYNNPSQVVGPQKVNNWCLSVFCFSGSKQRVEAKSTDPSIGQSGSAAASSEVSTISVGSYPKSQPDPSKEATPELQRKLEELHISDTQHVIIPNHIHVPEVGKLGFCFGSFDASFGVDMARNGGLESDKSPALSGSSEPIDEPVKELKLRNQTVLNSEAKYPGTHSVSQGPEIFLSSEFEVPSSISPDYGESKQEVAPGSHQHPVAHSSSNYNIGFMQPILSGQLPPFESSESQTRDVPQLPSFASAGAANKYNGNAALVSAQTSQSPQEGGAGTPLIQSMVSSAPLVTQAAGIMQSSIAATQQPLPVFHQPTGVHLPHYPPFIAYGPYFSPFYVPPPAIHQFLSNGASPQQPQGGSLYPTPPGTIAKYSVSQYKQGSSIGSSSHVRAAGSYGSYGLSALNYTSSSATPVLTSTVNEDIADPQAKENYISVSGQQSEGSGVSQGQLAFTSTHPGHGAFTGIFHPAQAVTAASVHPLLLHSQAITNHVDMGGPTAGVYQP</sequence>
<reference evidence="3" key="2">
    <citation type="journal article" date="2024" name="Plant">
        <title>Genomic evolution and insights into agronomic trait innovations of Sesamum species.</title>
        <authorList>
            <person name="Miao H."/>
            <person name="Wang L."/>
            <person name="Qu L."/>
            <person name="Liu H."/>
            <person name="Sun Y."/>
            <person name="Le M."/>
            <person name="Wang Q."/>
            <person name="Wei S."/>
            <person name="Zheng Y."/>
            <person name="Lin W."/>
            <person name="Duan Y."/>
            <person name="Cao H."/>
            <person name="Xiong S."/>
            <person name="Wang X."/>
            <person name="Wei L."/>
            <person name="Li C."/>
            <person name="Ma Q."/>
            <person name="Ju M."/>
            <person name="Zhao R."/>
            <person name="Li G."/>
            <person name="Mu C."/>
            <person name="Tian Q."/>
            <person name="Mei H."/>
            <person name="Zhang T."/>
            <person name="Gao T."/>
            <person name="Zhang H."/>
        </authorList>
    </citation>
    <scope>NUCLEOTIDE SEQUENCE</scope>
    <source>
        <strain evidence="3">KEN1</strain>
    </source>
</reference>
<feature type="region of interest" description="Disordered" evidence="1">
    <location>
        <begin position="433"/>
        <end position="471"/>
    </location>
</feature>
<organism evidence="3">
    <name type="scientific">Sesamum latifolium</name>
    <dbReference type="NCBI Taxonomy" id="2727402"/>
    <lineage>
        <taxon>Eukaryota</taxon>
        <taxon>Viridiplantae</taxon>
        <taxon>Streptophyta</taxon>
        <taxon>Embryophyta</taxon>
        <taxon>Tracheophyta</taxon>
        <taxon>Spermatophyta</taxon>
        <taxon>Magnoliopsida</taxon>
        <taxon>eudicotyledons</taxon>
        <taxon>Gunneridae</taxon>
        <taxon>Pentapetalae</taxon>
        <taxon>asterids</taxon>
        <taxon>lamiids</taxon>
        <taxon>Lamiales</taxon>
        <taxon>Pedaliaceae</taxon>
        <taxon>Sesamum</taxon>
    </lineage>
</organism>
<evidence type="ECO:0000313" key="3">
    <source>
        <dbReference type="EMBL" id="KAL0405144.1"/>
    </source>
</evidence>
<protein>
    <submittedName>
        <fullName evidence="3">GBF-interacting protein 1</fullName>
    </submittedName>
</protein>
<dbReference type="AlphaFoldDB" id="A0AAW2TKI9"/>
<dbReference type="PANTHER" id="PTHR46775:SF1">
    <property type="entry name" value="FLOCCULATION PROTEIN (DUF1296)"/>
    <property type="match status" value="1"/>
</dbReference>
<reference evidence="3" key="1">
    <citation type="submission" date="2020-06" db="EMBL/GenBank/DDBJ databases">
        <authorList>
            <person name="Li T."/>
            <person name="Hu X."/>
            <person name="Zhang T."/>
            <person name="Song X."/>
            <person name="Zhang H."/>
            <person name="Dai N."/>
            <person name="Sheng W."/>
            <person name="Hou X."/>
            <person name="Wei L."/>
        </authorList>
    </citation>
    <scope>NUCLEOTIDE SEQUENCE</scope>
    <source>
        <strain evidence="3">KEN1</strain>
        <tissue evidence="3">Leaf</tissue>
    </source>
</reference>
<dbReference type="SUPFAM" id="SSF46934">
    <property type="entry name" value="UBA-like"/>
    <property type="match status" value="1"/>
</dbReference>
<feature type="domain" description="GBF-interacting protein 1 N-terminal" evidence="2">
    <location>
        <begin position="16"/>
        <end position="70"/>
    </location>
</feature>
<accession>A0AAW2TKI9</accession>
<feature type="region of interest" description="Disordered" evidence="1">
    <location>
        <begin position="145"/>
        <end position="216"/>
    </location>
</feature>
<dbReference type="InterPro" id="IPR009719">
    <property type="entry name" value="GIP1_N"/>
</dbReference>
<feature type="compositionally biased region" description="Polar residues" evidence="1">
    <location>
        <begin position="449"/>
        <end position="464"/>
    </location>
</feature>
<evidence type="ECO:0000259" key="2">
    <source>
        <dbReference type="Pfam" id="PF06972"/>
    </source>
</evidence>
<comment type="caution">
    <text evidence="3">The sequence shown here is derived from an EMBL/GenBank/DDBJ whole genome shotgun (WGS) entry which is preliminary data.</text>
</comment>
<proteinExistence type="predicted"/>
<dbReference type="InterPro" id="IPR009060">
    <property type="entry name" value="UBA-like_sf"/>
</dbReference>
<dbReference type="GO" id="GO:0051082">
    <property type="term" value="F:unfolded protein binding"/>
    <property type="evidence" value="ECO:0007669"/>
    <property type="project" value="TreeGrafter"/>
</dbReference>
<evidence type="ECO:0000256" key="1">
    <source>
        <dbReference type="SAM" id="MobiDB-lite"/>
    </source>
</evidence>
<dbReference type="EMBL" id="JACGWN010000014">
    <property type="protein sequence ID" value="KAL0405144.1"/>
    <property type="molecule type" value="Genomic_DNA"/>
</dbReference>
<feature type="region of interest" description="Disordered" evidence="1">
    <location>
        <begin position="582"/>
        <end position="604"/>
    </location>
</feature>
<dbReference type="PANTHER" id="PTHR46775">
    <property type="entry name" value="FLOCCULATION PROTEIN (DUF1296)"/>
    <property type="match status" value="1"/>
</dbReference>
<dbReference type="InterPro" id="IPR044277">
    <property type="entry name" value="GIP1"/>
</dbReference>